<gene>
    <name evidence="3" type="ORF">Q8814_08385</name>
</gene>
<feature type="region of interest" description="Disordered" evidence="1">
    <location>
        <begin position="193"/>
        <end position="212"/>
    </location>
</feature>
<dbReference type="RefSeq" id="WP_330151559.1">
    <property type="nucleotide sequence ID" value="NZ_JAUZMZ010000033.1"/>
</dbReference>
<organism evidence="3 4">
    <name type="scientific">Rhodococcus chondri</name>
    <dbReference type="NCBI Taxonomy" id="3065941"/>
    <lineage>
        <taxon>Bacteria</taxon>
        <taxon>Bacillati</taxon>
        <taxon>Actinomycetota</taxon>
        <taxon>Actinomycetes</taxon>
        <taxon>Mycobacteriales</taxon>
        <taxon>Nocardiaceae</taxon>
        <taxon>Rhodococcus</taxon>
    </lineage>
</organism>
<keyword evidence="2" id="KW-1133">Transmembrane helix</keyword>
<keyword evidence="2" id="KW-0812">Transmembrane</keyword>
<evidence type="ECO:0000313" key="3">
    <source>
        <dbReference type="EMBL" id="MEE2032128.1"/>
    </source>
</evidence>
<feature type="transmembrane region" description="Helical" evidence="2">
    <location>
        <begin position="96"/>
        <end position="119"/>
    </location>
</feature>
<feature type="transmembrane region" description="Helical" evidence="2">
    <location>
        <begin position="63"/>
        <end position="84"/>
    </location>
</feature>
<dbReference type="Proteomes" id="UP001331936">
    <property type="component" value="Unassembled WGS sequence"/>
</dbReference>
<evidence type="ECO:0000256" key="2">
    <source>
        <dbReference type="SAM" id="Phobius"/>
    </source>
</evidence>
<proteinExistence type="predicted"/>
<evidence type="ECO:0000313" key="4">
    <source>
        <dbReference type="Proteomes" id="UP001331936"/>
    </source>
</evidence>
<feature type="transmembrane region" description="Helical" evidence="2">
    <location>
        <begin position="21"/>
        <end position="43"/>
    </location>
</feature>
<accession>A0ABU7JQ14</accession>
<sequence>MSDAEMQRETTRTGMPPLAKRAIGAVVAVLVVVIAYFVLAAFVPRWWAQRIAGLAEGGISRGILWGLVFGVLCTAVPLVLLAWTWQVRGWRFHRGLQVPLSIIALLVAVPNLMTLSIVLGNGNAAHAGERILDVDAPGFRGASLVGAIIGVLVFVLFLVGVARYRKRGRDLRRARGELERQRIEDERIEEERIERERLEHRGPGEGSPGAPI</sequence>
<evidence type="ECO:0000256" key="1">
    <source>
        <dbReference type="SAM" id="MobiDB-lite"/>
    </source>
</evidence>
<keyword evidence="4" id="KW-1185">Reference proteome</keyword>
<keyword evidence="2" id="KW-0472">Membrane</keyword>
<feature type="compositionally biased region" description="Basic and acidic residues" evidence="1">
    <location>
        <begin position="193"/>
        <end position="203"/>
    </location>
</feature>
<name>A0ABU7JQ14_9NOCA</name>
<feature type="transmembrane region" description="Helical" evidence="2">
    <location>
        <begin position="139"/>
        <end position="162"/>
    </location>
</feature>
<protein>
    <recommendedName>
        <fullName evidence="5">Permease</fullName>
    </recommendedName>
</protein>
<comment type="caution">
    <text evidence="3">The sequence shown here is derived from an EMBL/GenBank/DDBJ whole genome shotgun (WGS) entry which is preliminary data.</text>
</comment>
<dbReference type="EMBL" id="JAUZMZ010000033">
    <property type="protein sequence ID" value="MEE2032128.1"/>
    <property type="molecule type" value="Genomic_DNA"/>
</dbReference>
<evidence type="ECO:0008006" key="5">
    <source>
        <dbReference type="Google" id="ProtNLM"/>
    </source>
</evidence>
<reference evidence="3 4" key="1">
    <citation type="submission" date="2023-08" db="EMBL/GenBank/DDBJ databases">
        <authorList>
            <person name="Girao M."/>
            <person name="Carvalho M.F."/>
        </authorList>
    </citation>
    <scope>NUCLEOTIDE SEQUENCE [LARGE SCALE GENOMIC DNA]</scope>
    <source>
        <strain evidence="3 4">CC-R104</strain>
    </source>
</reference>